<protein>
    <submittedName>
        <fullName evidence="4">SPOR domain-containing protein</fullName>
    </submittedName>
</protein>
<evidence type="ECO:0000313" key="5">
    <source>
        <dbReference type="Proteomes" id="UP000463138"/>
    </source>
</evidence>
<evidence type="ECO:0000256" key="1">
    <source>
        <dbReference type="SAM" id="MobiDB-lite"/>
    </source>
</evidence>
<accession>A0A7V7GYN1</accession>
<dbReference type="GO" id="GO:0032506">
    <property type="term" value="P:cytokinetic process"/>
    <property type="evidence" value="ECO:0007669"/>
    <property type="project" value="TreeGrafter"/>
</dbReference>
<keyword evidence="2" id="KW-0472">Membrane</keyword>
<evidence type="ECO:0000256" key="2">
    <source>
        <dbReference type="SAM" id="Phobius"/>
    </source>
</evidence>
<keyword evidence="5" id="KW-1185">Reference proteome</keyword>
<feature type="region of interest" description="Disordered" evidence="1">
    <location>
        <begin position="38"/>
        <end position="71"/>
    </location>
</feature>
<dbReference type="EMBL" id="QOVF01000001">
    <property type="protein sequence ID" value="KAA0696601.1"/>
    <property type="molecule type" value="Genomic_DNA"/>
</dbReference>
<dbReference type="PROSITE" id="PS51724">
    <property type="entry name" value="SPOR"/>
    <property type="match status" value="1"/>
</dbReference>
<dbReference type="OrthoDB" id="7069135at2"/>
<dbReference type="SUPFAM" id="SSF110997">
    <property type="entry name" value="Sporulation related repeat"/>
    <property type="match status" value="1"/>
</dbReference>
<dbReference type="GO" id="GO:0042834">
    <property type="term" value="F:peptidoglycan binding"/>
    <property type="evidence" value="ECO:0007669"/>
    <property type="project" value="InterPro"/>
</dbReference>
<sequence>MDDKLKQRLIGALVLIIAAVVFLPMLLSGQDETVSVEVEAPEQPVMSSEPIESAAPIELPAPEPVNDIPEAEGIPLPVEEEVAEPAISEAPVAEPVPAPEPEAAPAPVAPTATQGDWVIQLGSFSAVANAEGFKQKLVEQGYNAYTVTAKADGKEITRVYVGPLLDRESANRVRDELSRRHETKGFVTAFDAASGKR</sequence>
<dbReference type="InterPro" id="IPR052521">
    <property type="entry name" value="Cell_div_SPOR-domain"/>
</dbReference>
<dbReference type="RefSeq" id="WP_149331550.1">
    <property type="nucleotide sequence ID" value="NZ_QOVF01000001.1"/>
</dbReference>
<dbReference type="PANTHER" id="PTHR38687:SF1">
    <property type="entry name" value="CELL DIVISION PROTEIN DEDD"/>
    <property type="match status" value="1"/>
</dbReference>
<dbReference type="PANTHER" id="PTHR38687">
    <property type="entry name" value="CELL DIVISION PROTEIN DEDD-RELATED"/>
    <property type="match status" value="1"/>
</dbReference>
<dbReference type="Proteomes" id="UP000463138">
    <property type="component" value="Unassembled WGS sequence"/>
</dbReference>
<dbReference type="GO" id="GO:0032153">
    <property type="term" value="C:cell division site"/>
    <property type="evidence" value="ECO:0007669"/>
    <property type="project" value="TreeGrafter"/>
</dbReference>
<feature type="transmembrane region" description="Helical" evidence="2">
    <location>
        <begin position="9"/>
        <end position="27"/>
    </location>
</feature>
<comment type="caution">
    <text evidence="4">The sequence shown here is derived from an EMBL/GenBank/DDBJ whole genome shotgun (WGS) entry which is preliminary data.</text>
</comment>
<organism evidence="4 5">
    <name type="scientific">Halopseudomonas laoshanensis</name>
    <dbReference type="NCBI Taxonomy" id="2268758"/>
    <lineage>
        <taxon>Bacteria</taxon>
        <taxon>Pseudomonadati</taxon>
        <taxon>Pseudomonadota</taxon>
        <taxon>Gammaproteobacteria</taxon>
        <taxon>Pseudomonadales</taxon>
        <taxon>Pseudomonadaceae</taxon>
        <taxon>Halopseudomonas</taxon>
    </lineage>
</organism>
<dbReference type="GO" id="GO:0030428">
    <property type="term" value="C:cell septum"/>
    <property type="evidence" value="ECO:0007669"/>
    <property type="project" value="TreeGrafter"/>
</dbReference>
<name>A0A7V7GYN1_9GAMM</name>
<dbReference type="InterPro" id="IPR036680">
    <property type="entry name" value="SPOR-like_sf"/>
</dbReference>
<feature type="domain" description="SPOR" evidence="3">
    <location>
        <begin position="111"/>
        <end position="190"/>
    </location>
</feature>
<dbReference type="Gene3D" id="3.30.70.1070">
    <property type="entry name" value="Sporulation related repeat"/>
    <property type="match status" value="1"/>
</dbReference>
<keyword evidence="2" id="KW-1133">Transmembrane helix</keyword>
<evidence type="ECO:0000259" key="3">
    <source>
        <dbReference type="PROSITE" id="PS51724"/>
    </source>
</evidence>
<evidence type="ECO:0000313" key="4">
    <source>
        <dbReference type="EMBL" id="KAA0696601.1"/>
    </source>
</evidence>
<keyword evidence="2" id="KW-0812">Transmembrane</keyword>
<dbReference type="InterPro" id="IPR007730">
    <property type="entry name" value="SPOR-like_dom"/>
</dbReference>
<dbReference type="AlphaFoldDB" id="A0A7V7GYN1"/>
<proteinExistence type="predicted"/>
<dbReference type="Pfam" id="PF05036">
    <property type="entry name" value="SPOR"/>
    <property type="match status" value="1"/>
</dbReference>
<reference evidence="4 5" key="1">
    <citation type="submission" date="2018-07" db="EMBL/GenBank/DDBJ databases">
        <title>Pseudomonas laoshanensis sp. nov., isolated from soil.</title>
        <authorList>
            <person name="Sun J."/>
            <person name="Yu L."/>
            <person name="Wang M."/>
            <person name="Zhang C."/>
        </authorList>
    </citation>
    <scope>NUCLEOTIDE SEQUENCE [LARGE SCALE GENOMIC DNA]</scope>
    <source>
        <strain evidence="4 5">Y22</strain>
    </source>
</reference>
<gene>
    <name evidence="4" type="ORF">DT594_04510</name>
</gene>